<feature type="compositionally biased region" description="Polar residues" evidence="1">
    <location>
        <begin position="385"/>
        <end position="399"/>
    </location>
</feature>
<dbReference type="InterPro" id="IPR005312">
    <property type="entry name" value="DUF1759"/>
</dbReference>
<feature type="compositionally biased region" description="Basic and acidic residues" evidence="1">
    <location>
        <begin position="290"/>
        <end position="304"/>
    </location>
</feature>
<feature type="compositionally biased region" description="Polar residues" evidence="1">
    <location>
        <begin position="407"/>
        <end position="417"/>
    </location>
</feature>
<evidence type="ECO:0000256" key="1">
    <source>
        <dbReference type="SAM" id="MobiDB-lite"/>
    </source>
</evidence>
<evidence type="ECO:0000313" key="3">
    <source>
        <dbReference type="Proteomes" id="UP001331761"/>
    </source>
</evidence>
<name>A0AAN8FJB6_TRICO</name>
<feature type="region of interest" description="Disordered" evidence="1">
    <location>
        <begin position="289"/>
        <end position="329"/>
    </location>
</feature>
<feature type="region of interest" description="Disordered" evidence="1">
    <location>
        <begin position="135"/>
        <end position="161"/>
    </location>
</feature>
<gene>
    <name evidence="2" type="ORF">GCK32_004042</name>
</gene>
<organism evidence="2 3">
    <name type="scientific">Trichostrongylus colubriformis</name>
    <name type="common">Black scour worm</name>
    <dbReference type="NCBI Taxonomy" id="6319"/>
    <lineage>
        <taxon>Eukaryota</taxon>
        <taxon>Metazoa</taxon>
        <taxon>Ecdysozoa</taxon>
        <taxon>Nematoda</taxon>
        <taxon>Chromadorea</taxon>
        <taxon>Rhabditida</taxon>
        <taxon>Rhabditina</taxon>
        <taxon>Rhabditomorpha</taxon>
        <taxon>Strongyloidea</taxon>
        <taxon>Trichostrongylidae</taxon>
        <taxon>Trichostrongylus</taxon>
    </lineage>
</organism>
<feature type="region of interest" description="Disordered" evidence="1">
    <location>
        <begin position="350"/>
        <end position="417"/>
    </location>
</feature>
<reference evidence="2 3" key="1">
    <citation type="submission" date="2019-10" db="EMBL/GenBank/DDBJ databases">
        <title>Assembly and Annotation for the nematode Trichostrongylus colubriformis.</title>
        <authorList>
            <person name="Martin J."/>
        </authorList>
    </citation>
    <scope>NUCLEOTIDE SEQUENCE [LARGE SCALE GENOMIC DNA]</scope>
    <source>
        <strain evidence="2">G859</strain>
        <tissue evidence="2">Whole worm</tissue>
    </source>
</reference>
<dbReference type="Pfam" id="PF03564">
    <property type="entry name" value="DUF1759"/>
    <property type="match status" value="1"/>
</dbReference>
<dbReference type="EMBL" id="WIXE01008164">
    <property type="protein sequence ID" value="KAK5979635.1"/>
    <property type="molecule type" value="Genomic_DNA"/>
</dbReference>
<keyword evidence="3" id="KW-1185">Reference proteome</keyword>
<dbReference type="Proteomes" id="UP001331761">
    <property type="component" value="Unassembled WGS sequence"/>
</dbReference>
<proteinExistence type="predicted"/>
<dbReference type="AlphaFoldDB" id="A0AAN8FJB6"/>
<sequence length="417" mass="47944">MFNSQNTRRQIRIQKKKIIGYIEAFSQILRDNNIPETIPEATFQQFNDEEITDIQEEIVDARNNLLKTYLTRERLHTEWFIAQEDDPNEALEFTQYLERYGDSTKTIQGAVSALDNSDNLLNRLDVEIAKRHIPTRSDEYEENPQQPLQAQQQANNQPRQKSTFTTNFVDASIVSKLDLPSFNGNLLEYLEFFARFSTLIGDKTELDDATEFFLLKSCLRGRALHSIEGLALTASNYHIVLDLLKTRYDDKKLNSTAKASNTHERMVMPVCTKVRGRNYRKNLVINANPHTREEFERQSRRPESSEGVLSSPEIRNVASTVSPANTARRNARPVDFADCMRRHHTTLCFRTSTQQQGQRKKHHDKFPTASSNLKQKEARIRQVHFASSSEPSITQQQGDKTIGNEIVASTSSYEDMP</sequence>
<accession>A0AAN8FJB6</accession>
<protein>
    <submittedName>
        <fullName evidence="2">Uncharacterized protein</fullName>
    </submittedName>
</protein>
<feature type="compositionally biased region" description="Low complexity" evidence="1">
    <location>
        <begin position="143"/>
        <end position="160"/>
    </location>
</feature>
<feature type="compositionally biased region" description="Polar residues" evidence="1">
    <location>
        <begin position="317"/>
        <end position="328"/>
    </location>
</feature>
<evidence type="ECO:0000313" key="2">
    <source>
        <dbReference type="EMBL" id="KAK5979635.1"/>
    </source>
</evidence>
<comment type="caution">
    <text evidence="2">The sequence shown here is derived from an EMBL/GenBank/DDBJ whole genome shotgun (WGS) entry which is preliminary data.</text>
</comment>